<sequence>MKGLIFSTLALALTVLPATAQKPGPIKLRKSPHPLDPSLRNTPPPPLPLIHISDIPAQRASAPVPTAASPSATPSQVLSSPAAEPKPTVVSTARLPA</sequence>
<reference evidence="3" key="1">
    <citation type="submission" date="2022-06" db="EMBL/GenBank/DDBJ databases">
        <title>Complete genome sequences of two strains of the flax pathogen Septoria linicola.</title>
        <authorList>
            <person name="Lapalu N."/>
            <person name="Simon A."/>
            <person name="Demenou B."/>
            <person name="Paumier D."/>
            <person name="Guillot M.-P."/>
            <person name="Gout L."/>
            <person name="Valade R."/>
        </authorList>
    </citation>
    <scope>NUCLEOTIDE SEQUENCE</scope>
    <source>
        <strain evidence="3">SE15195</strain>
    </source>
</reference>
<feature type="region of interest" description="Disordered" evidence="1">
    <location>
        <begin position="21"/>
        <end position="97"/>
    </location>
</feature>
<keyword evidence="4" id="KW-1185">Reference proteome</keyword>
<feature type="signal peptide" evidence="2">
    <location>
        <begin position="1"/>
        <end position="20"/>
    </location>
</feature>
<evidence type="ECO:0000256" key="1">
    <source>
        <dbReference type="SAM" id="MobiDB-lite"/>
    </source>
</evidence>
<gene>
    <name evidence="3" type="ORF">Slin15195_G117330</name>
</gene>
<dbReference type="EMBL" id="CP099428">
    <property type="protein sequence ID" value="USW58414.1"/>
    <property type="molecule type" value="Genomic_DNA"/>
</dbReference>
<accession>A0A9Q9AZV1</accession>
<dbReference type="Proteomes" id="UP001056384">
    <property type="component" value="Chromosome 11"/>
</dbReference>
<evidence type="ECO:0000256" key="2">
    <source>
        <dbReference type="SAM" id="SignalP"/>
    </source>
</evidence>
<dbReference type="AlphaFoldDB" id="A0A9Q9AZV1"/>
<feature type="compositionally biased region" description="Low complexity" evidence="1">
    <location>
        <begin position="60"/>
        <end position="75"/>
    </location>
</feature>
<keyword evidence="2" id="KW-0732">Signal</keyword>
<feature type="chain" id="PRO_5040516041" evidence="2">
    <location>
        <begin position="21"/>
        <end position="97"/>
    </location>
</feature>
<organism evidence="3 4">
    <name type="scientific">Septoria linicola</name>
    <dbReference type="NCBI Taxonomy" id="215465"/>
    <lineage>
        <taxon>Eukaryota</taxon>
        <taxon>Fungi</taxon>
        <taxon>Dikarya</taxon>
        <taxon>Ascomycota</taxon>
        <taxon>Pezizomycotina</taxon>
        <taxon>Dothideomycetes</taxon>
        <taxon>Dothideomycetidae</taxon>
        <taxon>Mycosphaerellales</taxon>
        <taxon>Mycosphaerellaceae</taxon>
        <taxon>Septoria</taxon>
    </lineage>
</organism>
<name>A0A9Q9AZV1_9PEZI</name>
<proteinExistence type="predicted"/>
<protein>
    <submittedName>
        <fullName evidence="3">Uncharacterized protein</fullName>
    </submittedName>
</protein>
<evidence type="ECO:0000313" key="3">
    <source>
        <dbReference type="EMBL" id="USW58414.1"/>
    </source>
</evidence>
<evidence type="ECO:0000313" key="4">
    <source>
        <dbReference type="Proteomes" id="UP001056384"/>
    </source>
</evidence>